<sequence length="80" mass="8976">MILIDHPNLLKAYCSFTAGGSLWIVTPYVYWIVPKCLHIMKSAHPNGSELPVIATLLHAALNGLAYLHYDGHIQRDTKVY</sequence>
<reference evidence="4 5" key="1">
    <citation type="journal article" date="2019" name="G3 (Bethesda)">
        <title>Sequencing of a Wild Apple (Malus baccata) Genome Unravels the Differences Between Cultivated and Wild Apple Species Regarding Disease Resistance and Cold Tolerance.</title>
        <authorList>
            <person name="Chen X."/>
        </authorList>
    </citation>
    <scope>NUCLEOTIDE SEQUENCE [LARGE SCALE GENOMIC DNA]</scope>
    <source>
        <strain evidence="5">cv. Shandingzi</strain>
        <tissue evidence="4">Leaves</tissue>
    </source>
</reference>
<keyword evidence="2" id="KW-0472">Membrane</keyword>
<keyword evidence="2" id="KW-1133">Transmembrane helix</keyword>
<dbReference type="Proteomes" id="UP000315295">
    <property type="component" value="Unassembled WGS sequence"/>
</dbReference>
<dbReference type="InterPro" id="IPR011009">
    <property type="entry name" value="Kinase-like_dom_sf"/>
</dbReference>
<dbReference type="InterPro" id="IPR047173">
    <property type="entry name" value="STRAD_A/B-like"/>
</dbReference>
<protein>
    <recommendedName>
        <fullName evidence="3">Protein kinase domain-containing protein</fullName>
    </recommendedName>
</protein>
<evidence type="ECO:0000256" key="1">
    <source>
        <dbReference type="ARBA" id="ARBA00008874"/>
    </source>
</evidence>
<dbReference type="Gene3D" id="1.10.510.10">
    <property type="entry name" value="Transferase(Phosphotransferase) domain 1"/>
    <property type="match status" value="1"/>
</dbReference>
<proteinExistence type="inferred from homology"/>
<dbReference type="PANTHER" id="PTHR48014">
    <property type="entry name" value="SERINE/THREONINE-PROTEIN KINASE FRAY2"/>
    <property type="match status" value="1"/>
</dbReference>
<evidence type="ECO:0000256" key="2">
    <source>
        <dbReference type="SAM" id="Phobius"/>
    </source>
</evidence>
<dbReference type="InterPro" id="IPR000719">
    <property type="entry name" value="Prot_kinase_dom"/>
</dbReference>
<keyword evidence="5" id="KW-1185">Reference proteome</keyword>
<evidence type="ECO:0000313" key="5">
    <source>
        <dbReference type="Proteomes" id="UP000315295"/>
    </source>
</evidence>
<feature type="transmembrane region" description="Helical" evidence="2">
    <location>
        <begin position="50"/>
        <end position="69"/>
    </location>
</feature>
<feature type="transmembrane region" description="Helical" evidence="2">
    <location>
        <begin position="12"/>
        <end position="30"/>
    </location>
</feature>
<dbReference type="PANTHER" id="PTHR48014:SF10">
    <property type="entry name" value="PROTEIN KINASE SUPERFAMILY PROTEIN"/>
    <property type="match status" value="1"/>
</dbReference>
<dbReference type="STRING" id="106549.A0A540L4F7"/>
<feature type="domain" description="Protein kinase" evidence="3">
    <location>
        <begin position="1"/>
        <end position="80"/>
    </location>
</feature>
<dbReference type="GO" id="GO:0005524">
    <property type="term" value="F:ATP binding"/>
    <property type="evidence" value="ECO:0007669"/>
    <property type="project" value="InterPro"/>
</dbReference>
<dbReference type="SUPFAM" id="SSF56112">
    <property type="entry name" value="Protein kinase-like (PK-like)"/>
    <property type="match status" value="1"/>
</dbReference>
<dbReference type="GO" id="GO:0004672">
    <property type="term" value="F:protein kinase activity"/>
    <property type="evidence" value="ECO:0007669"/>
    <property type="project" value="InterPro"/>
</dbReference>
<name>A0A540L4F7_MALBA</name>
<gene>
    <name evidence="4" type="ORF">C1H46_033078</name>
</gene>
<accession>A0A540L4F7</accession>
<comment type="similarity">
    <text evidence="1">Belongs to the protein kinase superfamily. STE Ser/Thr protein kinase family. STE20 subfamily.</text>
</comment>
<dbReference type="PROSITE" id="PS50011">
    <property type="entry name" value="PROTEIN_KINASE_DOM"/>
    <property type="match status" value="1"/>
</dbReference>
<organism evidence="4 5">
    <name type="scientific">Malus baccata</name>
    <name type="common">Siberian crab apple</name>
    <name type="synonym">Pyrus baccata</name>
    <dbReference type="NCBI Taxonomy" id="106549"/>
    <lineage>
        <taxon>Eukaryota</taxon>
        <taxon>Viridiplantae</taxon>
        <taxon>Streptophyta</taxon>
        <taxon>Embryophyta</taxon>
        <taxon>Tracheophyta</taxon>
        <taxon>Spermatophyta</taxon>
        <taxon>Magnoliopsida</taxon>
        <taxon>eudicotyledons</taxon>
        <taxon>Gunneridae</taxon>
        <taxon>Pentapetalae</taxon>
        <taxon>rosids</taxon>
        <taxon>fabids</taxon>
        <taxon>Rosales</taxon>
        <taxon>Rosaceae</taxon>
        <taxon>Amygdaloideae</taxon>
        <taxon>Maleae</taxon>
        <taxon>Malus</taxon>
    </lineage>
</organism>
<comment type="caution">
    <text evidence="4">The sequence shown here is derived from an EMBL/GenBank/DDBJ whole genome shotgun (WGS) entry which is preliminary data.</text>
</comment>
<dbReference type="EMBL" id="VIEB01000769">
    <property type="protein sequence ID" value="TQD81360.1"/>
    <property type="molecule type" value="Genomic_DNA"/>
</dbReference>
<keyword evidence="2" id="KW-0812">Transmembrane</keyword>
<evidence type="ECO:0000259" key="3">
    <source>
        <dbReference type="PROSITE" id="PS50011"/>
    </source>
</evidence>
<dbReference type="AlphaFoldDB" id="A0A540L4F7"/>
<evidence type="ECO:0000313" key="4">
    <source>
        <dbReference type="EMBL" id="TQD81360.1"/>
    </source>
</evidence>
<dbReference type="GO" id="GO:0043539">
    <property type="term" value="F:protein serine/threonine kinase activator activity"/>
    <property type="evidence" value="ECO:0007669"/>
    <property type="project" value="InterPro"/>
</dbReference>